<dbReference type="InterPro" id="IPR013785">
    <property type="entry name" value="Aldolase_TIM"/>
</dbReference>
<reference evidence="1 2" key="1">
    <citation type="submission" date="2019-08" db="EMBL/GenBank/DDBJ databases">
        <title>Hyperibacter terrae gen. nov., sp. nov. and Hyperibacter viscosus sp. nov., two new members in the family Rhodospirillaceae isolated from the rhizosphere of Hypericum perforatum.</title>
        <authorList>
            <person name="Noviana Z."/>
        </authorList>
    </citation>
    <scope>NUCLEOTIDE SEQUENCE [LARGE SCALE GENOMIC DNA]</scope>
    <source>
        <strain evidence="1 2">R5913</strain>
    </source>
</reference>
<evidence type="ECO:0000313" key="2">
    <source>
        <dbReference type="Proteomes" id="UP000326202"/>
    </source>
</evidence>
<protein>
    <submittedName>
        <fullName evidence="1">Fructose-bisphosphate aldolase</fullName>
    </submittedName>
</protein>
<dbReference type="KEGG" id="htq:FRZ44_21680"/>
<dbReference type="PIRSF" id="PIRSF038992">
    <property type="entry name" value="Aldolase_Ia"/>
    <property type="match status" value="1"/>
</dbReference>
<sequence>MHSPDFLAADGKSVIIAIDHTLYSWPCPGLEDRGQIIDQVAEAGADGIIASYGTIRDFRQRFGRAAPILKMDITTLTMGTNYALTEYVMAYTIEDAQRLGVKTTLTYIQLGAPFELEALRQAAILAARCDKAGMSYLCEIMPVESKTYPDPAAPEAIIAACRTGAELGGHAIKTTMPVPSTAIAEAVKACGVPVILAGGAFAKDRQQLMKDVATAIGQGAAGVAFGRNAWGAPDPGAVVSALRDIIHPRTKRG</sequence>
<keyword evidence="2" id="KW-1185">Reference proteome</keyword>
<dbReference type="EMBL" id="CP042906">
    <property type="protein sequence ID" value="QEX16873.1"/>
    <property type="molecule type" value="Genomic_DNA"/>
</dbReference>
<dbReference type="SMART" id="SM01133">
    <property type="entry name" value="DeoC"/>
    <property type="match status" value="1"/>
</dbReference>
<dbReference type="RefSeq" id="WP_191908529.1">
    <property type="nucleotide sequence ID" value="NZ_CP042906.1"/>
</dbReference>
<gene>
    <name evidence="1" type="ORF">FRZ44_21680</name>
</gene>
<dbReference type="InterPro" id="IPR050456">
    <property type="entry name" value="DeoC/FbaB_aldolase"/>
</dbReference>
<accession>A0A5J6MHA3</accession>
<dbReference type="PANTHER" id="PTHR47916:SF1">
    <property type="entry name" value="3-HYDROXY-5-PHOSPHONOOXYPENTANE-2,4-DIONE THIOLASE"/>
    <property type="match status" value="1"/>
</dbReference>
<dbReference type="InterPro" id="IPR041720">
    <property type="entry name" value="FbaB-like"/>
</dbReference>
<dbReference type="AlphaFoldDB" id="A0A5J6MHA3"/>
<dbReference type="Pfam" id="PF01791">
    <property type="entry name" value="DeoC"/>
    <property type="match status" value="1"/>
</dbReference>
<dbReference type="Proteomes" id="UP000326202">
    <property type="component" value="Chromosome"/>
</dbReference>
<dbReference type="GO" id="GO:0004332">
    <property type="term" value="F:fructose-bisphosphate aldolase activity"/>
    <property type="evidence" value="ECO:0007669"/>
    <property type="project" value="InterPro"/>
</dbReference>
<dbReference type="SUPFAM" id="SSF51569">
    <property type="entry name" value="Aldolase"/>
    <property type="match status" value="1"/>
</dbReference>
<evidence type="ECO:0000313" key="1">
    <source>
        <dbReference type="EMBL" id="QEX16873.1"/>
    </source>
</evidence>
<dbReference type="PANTHER" id="PTHR47916">
    <property type="entry name" value="FRUCTOSE-BISPHOSPHATE ALDOLASE CLASS 1"/>
    <property type="match status" value="1"/>
</dbReference>
<dbReference type="Gene3D" id="3.20.20.70">
    <property type="entry name" value="Aldolase class I"/>
    <property type="match status" value="1"/>
</dbReference>
<dbReference type="InterPro" id="IPR002915">
    <property type="entry name" value="DeoC/FbaB/LacD_aldolase"/>
</dbReference>
<name>A0A5J6MHA3_9PROT</name>
<organism evidence="1 2">
    <name type="scientific">Hypericibacter terrae</name>
    <dbReference type="NCBI Taxonomy" id="2602015"/>
    <lineage>
        <taxon>Bacteria</taxon>
        <taxon>Pseudomonadati</taxon>
        <taxon>Pseudomonadota</taxon>
        <taxon>Alphaproteobacteria</taxon>
        <taxon>Rhodospirillales</taxon>
        <taxon>Dongiaceae</taxon>
        <taxon>Hypericibacter</taxon>
    </lineage>
</organism>
<proteinExistence type="predicted"/>